<dbReference type="Proteomes" id="UP001596137">
    <property type="component" value="Unassembled WGS sequence"/>
</dbReference>
<evidence type="ECO:0000259" key="1">
    <source>
        <dbReference type="Pfam" id="PF08940"/>
    </source>
</evidence>
<dbReference type="EMBL" id="JBHSRF010000002">
    <property type="protein sequence ID" value="MFC6079908.1"/>
    <property type="molecule type" value="Genomic_DNA"/>
</dbReference>
<dbReference type="RefSeq" id="WP_380746419.1">
    <property type="nucleotide sequence ID" value="NZ_JBHSRF010000002.1"/>
</dbReference>
<keyword evidence="3" id="KW-1185">Reference proteome</keyword>
<accession>A0ABW1NAF9</accession>
<reference evidence="3" key="1">
    <citation type="journal article" date="2019" name="Int. J. Syst. Evol. Microbiol.">
        <title>The Global Catalogue of Microorganisms (GCM) 10K type strain sequencing project: providing services to taxonomists for standard genome sequencing and annotation.</title>
        <authorList>
            <consortium name="The Broad Institute Genomics Platform"/>
            <consortium name="The Broad Institute Genome Sequencing Center for Infectious Disease"/>
            <person name="Wu L."/>
            <person name="Ma J."/>
        </authorList>
    </citation>
    <scope>NUCLEOTIDE SEQUENCE [LARGE SCALE GENOMIC DNA]</scope>
    <source>
        <strain evidence="3">JCM 30346</strain>
    </source>
</reference>
<dbReference type="SUPFAM" id="SSF50118">
    <property type="entry name" value="Cell growth inhibitor/plasmid maintenance toxic component"/>
    <property type="match status" value="1"/>
</dbReference>
<evidence type="ECO:0000313" key="2">
    <source>
        <dbReference type="EMBL" id="MFC6079908.1"/>
    </source>
</evidence>
<dbReference type="Pfam" id="PF08940">
    <property type="entry name" value="DUF1918"/>
    <property type="match status" value="1"/>
</dbReference>
<gene>
    <name evidence="2" type="ORF">ACFP1K_01970</name>
</gene>
<comment type="caution">
    <text evidence="2">The sequence shown here is derived from an EMBL/GenBank/DDBJ whole genome shotgun (WGS) entry which is preliminary data.</text>
</comment>
<dbReference type="InterPro" id="IPR015035">
    <property type="entry name" value="DUF1918"/>
</dbReference>
<name>A0ABW1NAF9_9ACTN</name>
<organism evidence="2 3">
    <name type="scientific">Sphaerisporangium aureirubrum</name>
    <dbReference type="NCBI Taxonomy" id="1544736"/>
    <lineage>
        <taxon>Bacteria</taxon>
        <taxon>Bacillati</taxon>
        <taxon>Actinomycetota</taxon>
        <taxon>Actinomycetes</taxon>
        <taxon>Streptosporangiales</taxon>
        <taxon>Streptosporangiaceae</taxon>
        <taxon>Sphaerisporangium</taxon>
    </lineage>
</organism>
<dbReference type="Gene3D" id="2.30.30.440">
    <property type="entry name" value="Domain of unknown function DUF1918"/>
    <property type="match status" value="1"/>
</dbReference>
<proteinExistence type="predicted"/>
<evidence type="ECO:0000313" key="3">
    <source>
        <dbReference type="Proteomes" id="UP001596137"/>
    </source>
</evidence>
<protein>
    <submittedName>
        <fullName evidence="2">DUF1918 domain-containing protein</fullName>
    </submittedName>
</protein>
<feature type="domain" description="DUF1918" evidence="1">
    <location>
        <begin position="14"/>
        <end position="69"/>
    </location>
</feature>
<sequence length="76" mass="8173">MRSYEPGGRRETVYATIGDRLVVHGTTVGDRDRPGLIIEVRGPDGCPPYVVRFDDGHVGLVFPGPDAIVVPAQRGS</sequence>